<evidence type="ECO:0000256" key="5">
    <source>
        <dbReference type="ARBA" id="ARBA00022801"/>
    </source>
</evidence>
<keyword evidence="4 11" id="KW-0732">Signal</keyword>
<organism evidence="13 14">
    <name type="scientific">Allocatelliglobosispora scoriae</name>
    <dbReference type="NCBI Taxonomy" id="643052"/>
    <lineage>
        <taxon>Bacteria</taxon>
        <taxon>Bacillati</taxon>
        <taxon>Actinomycetota</taxon>
        <taxon>Actinomycetes</taxon>
        <taxon>Micromonosporales</taxon>
        <taxon>Micromonosporaceae</taxon>
        <taxon>Allocatelliglobosispora</taxon>
    </lineage>
</organism>
<feature type="domain" description="CBM2" evidence="12">
    <location>
        <begin position="33"/>
        <end position="142"/>
    </location>
</feature>
<dbReference type="InterPro" id="IPR013783">
    <property type="entry name" value="Ig-like_fold"/>
</dbReference>
<dbReference type="SUPFAM" id="SSF49384">
    <property type="entry name" value="Carbohydrate-binding domain"/>
    <property type="match status" value="1"/>
</dbReference>
<dbReference type="GO" id="GO:0030247">
    <property type="term" value="F:polysaccharide binding"/>
    <property type="evidence" value="ECO:0007669"/>
    <property type="project" value="UniProtKB-UniRule"/>
</dbReference>
<evidence type="ECO:0000256" key="11">
    <source>
        <dbReference type="SAM" id="SignalP"/>
    </source>
</evidence>
<name>A0A841C5G4_9ACTN</name>
<feature type="signal peptide" evidence="11">
    <location>
        <begin position="1"/>
        <end position="36"/>
    </location>
</feature>
<dbReference type="InterPro" id="IPR017853">
    <property type="entry name" value="GH"/>
</dbReference>
<dbReference type="InterPro" id="IPR008965">
    <property type="entry name" value="CBM2/CBM3_carb-bd_dom_sf"/>
</dbReference>
<dbReference type="AlphaFoldDB" id="A0A841C5G4"/>
<dbReference type="PROSITE" id="PS51173">
    <property type="entry name" value="CBM2"/>
    <property type="match status" value="1"/>
</dbReference>
<dbReference type="Pfam" id="PF18448">
    <property type="entry name" value="CBM46"/>
    <property type="match status" value="1"/>
</dbReference>
<dbReference type="PANTHER" id="PTHR31297">
    <property type="entry name" value="GLUCAN ENDO-1,6-BETA-GLUCOSIDASE B"/>
    <property type="match status" value="1"/>
</dbReference>
<evidence type="ECO:0000256" key="8">
    <source>
        <dbReference type="ARBA" id="ARBA00023295"/>
    </source>
</evidence>
<feature type="chain" id="PRO_5032774930" description="cellulase" evidence="11">
    <location>
        <begin position="37"/>
        <end position="701"/>
    </location>
</feature>
<evidence type="ECO:0000256" key="7">
    <source>
        <dbReference type="ARBA" id="ARBA00023277"/>
    </source>
</evidence>
<dbReference type="Gene3D" id="3.20.20.80">
    <property type="entry name" value="Glycosidases"/>
    <property type="match status" value="1"/>
</dbReference>
<proteinExistence type="inferred from homology"/>
<keyword evidence="9" id="KW-0624">Polysaccharide degradation</keyword>
<evidence type="ECO:0000313" key="13">
    <source>
        <dbReference type="EMBL" id="MBB5874312.1"/>
    </source>
</evidence>
<dbReference type="Pfam" id="PF00150">
    <property type="entry name" value="Cellulase"/>
    <property type="match status" value="1"/>
</dbReference>
<dbReference type="Pfam" id="PF03442">
    <property type="entry name" value="CBM_X2"/>
    <property type="match status" value="1"/>
</dbReference>
<keyword evidence="7" id="KW-0119">Carbohydrate metabolism</keyword>
<keyword evidence="8" id="KW-0326">Glycosidase</keyword>
<dbReference type="Gene3D" id="2.60.40.10">
    <property type="entry name" value="Immunoglobulins"/>
    <property type="match status" value="1"/>
</dbReference>
<evidence type="ECO:0000313" key="14">
    <source>
        <dbReference type="Proteomes" id="UP000587527"/>
    </source>
</evidence>
<dbReference type="SUPFAM" id="SSF51445">
    <property type="entry name" value="(Trans)glycosidases"/>
    <property type="match status" value="1"/>
</dbReference>
<evidence type="ECO:0000256" key="6">
    <source>
        <dbReference type="ARBA" id="ARBA00023001"/>
    </source>
</evidence>
<sequence>MNLQSIRRTRWRAGVVAGGLAALLATSMITAVSAQAAAGCRVAYAVSSQWTGGFTANVTVTNLGDPLTGWNLAWTFPSGQQVTQAWNATVTSSGAQVTAANMSYNGAVATNATVSFGFNGSWSGSNATPTAFTLNGVTCTGGVSGTASPTAGPSRSTSPSPSASASTSPQPGNPMATVAAMQPGWNLGNTLDAIPDETAWGNPLTTQAMLHHVRAQGYNSIRIPVTWSNHHGSAPAYTIDTAWLNRVRQIVDWSLAEGFYVLINLHHDSWQWINTYPTDRTNVLARFTAVWTQLAAAFRSHSSRLTFESINEPQFTGASGDEQSYQLLHELNAEFVRVIRQSGGGNATRLLVLPTLFTNADQGRLDSLAATFTALHDPNVAATVHFYGYWPFSTNIAGGTRYDSAVEQDLIGTFDRVHNTFVSRGIPVIIGEWALLNWDHTRPGIIERGEFLKFLEAVGYHARTRRLTTMLWDAGQFLNRGDLSWRDPGVFAMMKASWTTRSATASSDQVYVPRTGSITSKALTLNLSGTSFLGLRQGTTDLVSGTDYTVSGTTLTLTAAALTRLVGSRAYGVNATIAARFSSGEPWPISIITYDPPTQTAASGTTSSFAIPTQFRGDQLATMEARYADGTNAGPANWTSYKGFWDHFQPDYSANTILLKTAFFAEVNDGAPVTLTFHFWSGTRVTYRITKSGTSVTGGIG</sequence>
<dbReference type="GO" id="GO:0030245">
    <property type="term" value="P:cellulose catabolic process"/>
    <property type="evidence" value="ECO:0007669"/>
    <property type="project" value="UniProtKB-KW"/>
</dbReference>
<dbReference type="PANTHER" id="PTHR31297:SF41">
    <property type="entry name" value="ENDOGLUCANASE, PUTATIVE (AFU_ORTHOLOGUE AFUA_5G01830)-RELATED"/>
    <property type="match status" value="1"/>
</dbReference>
<dbReference type="InterPro" id="IPR001547">
    <property type="entry name" value="Glyco_hydro_5"/>
</dbReference>
<dbReference type="GO" id="GO:0008810">
    <property type="term" value="F:cellulase activity"/>
    <property type="evidence" value="ECO:0007669"/>
    <property type="project" value="UniProtKB-EC"/>
</dbReference>
<dbReference type="Pfam" id="PF00553">
    <property type="entry name" value="CBM_2"/>
    <property type="match status" value="1"/>
</dbReference>
<accession>A0A841C5G4</accession>
<feature type="compositionally biased region" description="Low complexity" evidence="10">
    <location>
        <begin position="146"/>
        <end position="169"/>
    </location>
</feature>
<dbReference type="EC" id="3.2.1.4" evidence="3"/>
<evidence type="ECO:0000256" key="3">
    <source>
        <dbReference type="ARBA" id="ARBA00012601"/>
    </source>
</evidence>
<comment type="catalytic activity">
    <reaction evidence="1">
        <text>Endohydrolysis of (1-&gt;4)-beta-D-glucosidic linkages in cellulose, lichenin and cereal beta-D-glucans.</text>
        <dbReference type="EC" id="3.2.1.4"/>
    </reaction>
</comment>
<keyword evidence="6" id="KW-0136">Cellulose degradation</keyword>
<dbReference type="Gene3D" id="2.60.40.290">
    <property type="match status" value="1"/>
</dbReference>
<dbReference type="SUPFAM" id="SSF81296">
    <property type="entry name" value="E set domains"/>
    <property type="match status" value="1"/>
</dbReference>
<dbReference type="SMART" id="SM00637">
    <property type="entry name" value="CBD_II"/>
    <property type="match status" value="1"/>
</dbReference>
<evidence type="ECO:0000256" key="4">
    <source>
        <dbReference type="ARBA" id="ARBA00022729"/>
    </source>
</evidence>
<protein>
    <recommendedName>
        <fullName evidence="3">cellulase</fullName>
        <ecNumber evidence="3">3.2.1.4</ecNumber>
    </recommendedName>
</protein>
<evidence type="ECO:0000256" key="10">
    <source>
        <dbReference type="SAM" id="MobiDB-lite"/>
    </source>
</evidence>
<dbReference type="GO" id="GO:0009986">
    <property type="term" value="C:cell surface"/>
    <property type="evidence" value="ECO:0007669"/>
    <property type="project" value="TreeGrafter"/>
</dbReference>
<comment type="similarity">
    <text evidence="2">Belongs to the glycosyl hydrolase 5 (cellulase A) family.</text>
</comment>
<dbReference type="RefSeq" id="WP_376776340.1">
    <property type="nucleotide sequence ID" value="NZ_JACHMN010000003.1"/>
</dbReference>
<feature type="region of interest" description="Disordered" evidence="10">
    <location>
        <begin position="144"/>
        <end position="180"/>
    </location>
</feature>
<dbReference type="Proteomes" id="UP000587527">
    <property type="component" value="Unassembled WGS sequence"/>
</dbReference>
<dbReference type="InterPro" id="IPR012291">
    <property type="entry name" value="CBM2_carb-bd_dom_sf"/>
</dbReference>
<gene>
    <name evidence="13" type="ORF">F4553_007746</name>
</gene>
<dbReference type="InterPro" id="IPR001919">
    <property type="entry name" value="CBD2"/>
</dbReference>
<evidence type="ECO:0000259" key="12">
    <source>
        <dbReference type="PROSITE" id="PS51173"/>
    </source>
</evidence>
<keyword evidence="14" id="KW-1185">Reference proteome</keyword>
<reference evidence="13 14" key="1">
    <citation type="submission" date="2020-08" db="EMBL/GenBank/DDBJ databases">
        <title>Sequencing the genomes of 1000 actinobacteria strains.</title>
        <authorList>
            <person name="Klenk H.-P."/>
        </authorList>
    </citation>
    <scope>NUCLEOTIDE SEQUENCE [LARGE SCALE GENOMIC DNA]</scope>
    <source>
        <strain evidence="13 14">DSM 45362</strain>
    </source>
</reference>
<dbReference type="InterPro" id="IPR005102">
    <property type="entry name" value="Carbo-bd_X2"/>
</dbReference>
<dbReference type="GO" id="GO:0008422">
    <property type="term" value="F:beta-glucosidase activity"/>
    <property type="evidence" value="ECO:0007669"/>
    <property type="project" value="TreeGrafter"/>
</dbReference>
<evidence type="ECO:0000256" key="1">
    <source>
        <dbReference type="ARBA" id="ARBA00000966"/>
    </source>
</evidence>
<dbReference type="GO" id="GO:0005576">
    <property type="term" value="C:extracellular region"/>
    <property type="evidence" value="ECO:0007669"/>
    <property type="project" value="TreeGrafter"/>
</dbReference>
<dbReference type="InterPro" id="IPR050386">
    <property type="entry name" value="Glycosyl_hydrolase_5"/>
</dbReference>
<dbReference type="InterPro" id="IPR014756">
    <property type="entry name" value="Ig_E-set"/>
</dbReference>
<comment type="caution">
    <text evidence="13">The sequence shown here is derived from an EMBL/GenBank/DDBJ whole genome shotgun (WGS) entry which is preliminary data.</text>
</comment>
<dbReference type="InterPro" id="IPR040946">
    <property type="entry name" value="CBM46"/>
</dbReference>
<dbReference type="EMBL" id="JACHMN010000003">
    <property type="protein sequence ID" value="MBB5874312.1"/>
    <property type="molecule type" value="Genomic_DNA"/>
</dbReference>
<evidence type="ECO:0000256" key="2">
    <source>
        <dbReference type="ARBA" id="ARBA00005641"/>
    </source>
</evidence>
<evidence type="ECO:0000256" key="9">
    <source>
        <dbReference type="ARBA" id="ARBA00023326"/>
    </source>
</evidence>
<keyword evidence="5" id="KW-0378">Hydrolase</keyword>